<dbReference type="EMBL" id="RAPN01000001">
    <property type="protein sequence ID" value="RKD92708.1"/>
    <property type="molecule type" value="Genomic_DNA"/>
</dbReference>
<keyword evidence="1" id="KW-0472">Membrane</keyword>
<dbReference type="RefSeq" id="WP_120273894.1">
    <property type="nucleotide sequence ID" value="NZ_RAPN01000001.1"/>
</dbReference>
<dbReference type="GO" id="GO:0003676">
    <property type="term" value="F:nucleic acid binding"/>
    <property type="evidence" value="ECO:0007669"/>
    <property type="project" value="InterPro"/>
</dbReference>
<evidence type="ECO:0000313" key="2">
    <source>
        <dbReference type="EMBL" id="RKD92708.1"/>
    </source>
</evidence>
<keyword evidence="1" id="KW-0812">Transmembrane</keyword>
<dbReference type="Gene3D" id="3.30.420.10">
    <property type="entry name" value="Ribonuclease H-like superfamily/Ribonuclease H"/>
    <property type="match status" value="1"/>
</dbReference>
<dbReference type="SUPFAM" id="SSF53098">
    <property type="entry name" value="Ribonuclease H-like"/>
    <property type="match status" value="1"/>
</dbReference>
<organism evidence="2 3">
    <name type="scientific">Mangrovibacterium diazotrophicum</name>
    <dbReference type="NCBI Taxonomy" id="1261403"/>
    <lineage>
        <taxon>Bacteria</taxon>
        <taxon>Pseudomonadati</taxon>
        <taxon>Bacteroidota</taxon>
        <taxon>Bacteroidia</taxon>
        <taxon>Marinilabiliales</taxon>
        <taxon>Prolixibacteraceae</taxon>
        <taxon>Mangrovibacterium</taxon>
    </lineage>
</organism>
<proteinExistence type="predicted"/>
<protein>
    <submittedName>
        <fullName evidence="2">DNA polymerase-3 subunit epsilon</fullName>
    </submittedName>
</protein>
<feature type="transmembrane region" description="Helical" evidence="1">
    <location>
        <begin position="210"/>
        <end position="234"/>
    </location>
</feature>
<accession>A0A419WB68</accession>
<name>A0A419WB68_9BACT</name>
<keyword evidence="1" id="KW-1133">Transmembrane helix</keyword>
<keyword evidence="3" id="KW-1185">Reference proteome</keyword>
<dbReference type="InterPro" id="IPR036397">
    <property type="entry name" value="RNaseH_sf"/>
</dbReference>
<dbReference type="Proteomes" id="UP000283387">
    <property type="component" value="Unassembled WGS sequence"/>
</dbReference>
<comment type="caution">
    <text evidence="2">The sequence shown here is derived from an EMBL/GenBank/DDBJ whole genome shotgun (WGS) entry which is preliminary data.</text>
</comment>
<evidence type="ECO:0000313" key="3">
    <source>
        <dbReference type="Proteomes" id="UP000283387"/>
    </source>
</evidence>
<sequence>MNDYILFIDIETSDMPQRWNAPTKKVDEWPYILQVAWIVCRDNGELVKRENFYIAQPDLEQEEIISRLSGITPQEYQVMSANRKIVLNTLAADFQIYKPLIVGHFMDYIKRMLEVGFEREQINRNFQGLKKFCTMIRTERKNTHIFGGKKYLGLHELYEHLFDKKLPAQKNANVDVEALMDCFFELVRRGKITDRKIDKQKLGTTRRWELPIGLVIFIAVIMGASLFLVLHFFIK</sequence>
<reference evidence="2 3" key="1">
    <citation type="submission" date="2018-09" db="EMBL/GenBank/DDBJ databases">
        <title>Genomic Encyclopedia of Archaeal and Bacterial Type Strains, Phase II (KMG-II): from individual species to whole genera.</title>
        <authorList>
            <person name="Goeker M."/>
        </authorList>
    </citation>
    <scope>NUCLEOTIDE SEQUENCE [LARGE SCALE GENOMIC DNA]</scope>
    <source>
        <strain evidence="2 3">DSM 27148</strain>
    </source>
</reference>
<dbReference type="OrthoDB" id="9804290at2"/>
<gene>
    <name evidence="2" type="ORF">BC643_3085</name>
</gene>
<evidence type="ECO:0000256" key="1">
    <source>
        <dbReference type="SAM" id="Phobius"/>
    </source>
</evidence>
<dbReference type="AlphaFoldDB" id="A0A419WB68"/>
<dbReference type="InterPro" id="IPR012337">
    <property type="entry name" value="RNaseH-like_sf"/>
</dbReference>